<dbReference type="AlphaFoldDB" id="A0ABD2PDL7"/>
<organism evidence="1 2">
    <name type="scientific">Cryptolaemus montrouzieri</name>
    <dbReference type="NCBI Taxonomy" id="559131"/>
    <lineage>
        <taxon>Eukaryota</taxon>
        <taxon>Metazoa</taxon>
        <taxon>Ecdysozoa</taxon>
        <taxon>Arthropoda</taxon>
        <taxon>Hexapoda</taxon>
        <taxon>Insecta</taxon>
        <taxon>Pterygota</taxon>
        <taxon>Neoptera</taxon>
        <taxon>Endopterygota</taxon>
        <taxon>Coleoptera</taxon>
        <taxon>Polyphaga</taxon>
        <taxon>Cucujiformia</taxon>
        <taxon>Coccinelloidea</taxon>
        <taxon>Coccinellidae</taxon>
        <taxon>Scymninae</taxon>
        <taxon>Scymnini</taxon>
        <taxon>Cryptolaemus</taxon>
    </lineage>
</organism>
<proteinExistence type="predicted"/>
<reference evidence="1 2" key="1">
    <citation type="journal article" date="2021" name="BMC Biol.">
        <title>Horizontally acquired antibacterial genes associated with adaptive radiation of ladybird beetles.</title>
        <authorList>
            <person name="Li H.S."/>
            <person name="Tang X.F."/>
            <person name="Huang Y.H."/>
            <person name="Xu Z.Y."/>
            <person name="Chen M.L."/>
            <person name="Du X.Y."/>
            <person name="Qiu B.Y."/>
            <person name="Chen P.T."/>
            <person name="Zhang W."/>
            <person name="Slipinski A."/>
            <person name="Escalona H.E."/>
            <person name="Waterhouse R.M."/>
            <person name="Zwick A."/>
            <person name="Pang H."/>
        </authorList>
    </citation>
    <scope>NUCLEOTIDE SEQUENCE [LARGE SCALE GENOMIC DNA]</scope>
    <source>
        <strain evidence="1">SYSU2018</strain>
    </source>
</reference>
<sequence length="134" mass="15692">MADYSRITQDSKRLIFKKMGLMEDIFFNQQCLTNQIISKYIQHKFKKKKSKLADKFMLSISEENGQKWVTLDAEKKLDKTLIWKEHHSTNINAGLTKEGAFNDKAIHLEETERRKLILTKADEGNCIEIVMKEV</sequence>
<dbReference type="EMBL" id="JABFTP020000185">
    <property type="protein sequence ID" value="KAL3288989.1"/>
    <property type="molecule type" value="Genomic_DNA"/>
</dbReference>
<evidence type="ECO:0000313" key="2">
    <source>
        <dbReference type="Proteomes" id="UP001516400"/>
    </source>
</evidence>
<accession>A0ABD2PDL7</accession>
<gene>
    <name evidence="1" type="ORF">HHI36_003432</name>
</gene>
<protein>
    <submittedName>
        <fullName evidence="1">Uncharacterized protein</fullName>
    </submittedName>
</protein>
<comment type="caution">
    <text evidence="1">The sequence shown here is derived from an EMBL/GenBank/DDBJ whole genome shotgun (WGS) entry which is preliminary data.</text>
</comment>
<keyword evidence="2" id="KW-1185">Reference proteome</keyword>
<name>A0ABD2PDL7_9CUCU</name>
<dbReference type="Proteomes" id="UP001516400">
    <property type="component" value="Unassembled WGS sequence"/>
</dbReference>
<evidence type="ECO:0000313" key="1">
    <source>
        <dbReference type="EMBL" id="KAL3288989.1"/>
    </source>
</evidence>